<dbReference type="RefSeq" id="XP_016716529.2">
    <property type="nucleotide sequence ID" value="XM_016861040.2"/>
</dbReference>
<evidence type="ECO:0000256" key="1">
    <source>
        <dbReference type="ARBA" id="ARBA00022741"/>
    </source>
</evidence>
<dbReference type="InterPro" id="IPR045076">
    <property type="entry name" value="MutS"/>
</dbReference>
<dbReference type="GO" id="GO:0005524">
    <property type="term" value="F:ATP binding"/>
    <property type="evidence" value="ECO:0007669"/>
    <property type="project" value="UniProtKB-KW"/>
</dbReference>
<evidence type="ECO:0000259" key="5">
    <source>
        <dbReference type="PROSITE" id="PS00486"/>
    </source>
</evidence>
<dbReference type="AlphaFoldDB" id="A0A1U8LTH5"/>
<dbReference type="GO" id="GO:0004519">
    <property type="term" value="F:endonuclease activity"/>
    <property type="evidence" value="ECO:0007669"/>
    <property type="project" value="UniProtKB-KW"/>
</dbReference>
<keyword evidence="3" id="KW-0238">DNA-binding</keyword>
<dbReference type="PANTHER" id="PTHR48466">
    <property type="entry name" value="OS10G0509000 PROTEIN-RELATED"/>
    <property type="match status" value="1"/>
</dbReference>
<dbReference type="InterPro" id="IPR007696">
    <property type="entry name" value="DNA_mismatch_repair_MutS_core"/>
</dbReference>
<keyword evidence="4" id="KW-0175">Coiled coil</keyword>
<keyword evidence="2" id="KW-0067">ATP-binding</keyword>
<feature type="coiled-coil region" evidence="4">
    <location>
        <begin position="386"/>
        <end position="413"/>
    </location>
</feature>
<dbReference type="GO" id="GO:0016887">
    <property type="term" value="F:ATP hydrolysis activity"/>
    <property type="evidence" value="ECO:0007669"/>
    <property type="project" value="InterPro"/>
</dbReference>
<dbReference type="InterPro" id="IPR027417">
    <property type="entry name" value="P-loop_NTPase"/>
</dbReference>
<dbReference type="PIRSF" id="PIRSF005814">
    <property type="entry name" value="MutS_YshD"/>
    <property type="match status" value="1"/>
</dbReference>
<evidence type="ECO:0000256" key="4">
    <source>
        <dbReference type="SAM" id="Coils"/>
    </source>
</evidence>
<dbReference type="STRING" id="3635.A0A1U8LTH5"/>
<dbReference type="GO" id="GO:0030983">
    <property type="term" value="F:mismatched DNA binding"/>
    <property type="evidence" value="ECO:0007669"/>
    <property type="project" value="InterPro"/>
</dbReference>
<reference evidence="6" key="1">
    <citation type="journal article" date="2020" name="Nat. Genet.">
        <title>Genomic diversifications of five Gossypium allopolyploid species and their impact on cotton improvement.</title>
        <authorList>
            <person name="Chen Z.J."/>
            <person name="Sreedasyam A."/>
            <person name="Ando A."/>
            <person name="Song Q."/>
            <person name="De Santiago L.M."/>
            <person name="Hulse-Kemp A.M."/>
            <person name="Ding M."/>
            <person name="Ye W."/>
            <person name="Kirkbride R.C."/>
            <person name="Jenkins J."/>
            <person name="Plott C."/>
            <person name="Lovell J."/>
            <person name="Lin Y.M."/>
            <person name="Vaughn R."/>
            <person name="Liu B."/>
            <person name="Simpson S."/>
            <person name="Scheffler B.E."/>
            <person name="Wen L."/>
            <person name="Saski C.A."/>
            <person name="Grover C.E."/>
            <person name="Hu G."/>
            <person name="Conover J.L."/>
            <person name="Carlson J.W."/>
            <person name="Shu S."/>
            <person name="Boston L.B."/>
            <person name="Williams M."/>
            <person name="Peterson D.G."/>
            <person name="McGee K."/>
            <person name="Jones D.C."/>
            <person name="Wendel J.F."/>
            <person name="Stelly D.M."/>
            <person name="Grimwood J."/>
            <person name="Schmutz J."/>
        </authorList>
    </citation>
    <scope>NUCLEOTIDE SEQUENCE [LARGE SCALE GENOMIC DNA]</scope>
    <source>
        <strain evidence="6">cv. TM-1</strain>
    </source>
</reference>
<dbReference type="InterPro" id="IPR005747">
    <property type="entry name" value="MutS2"/>
</dbReference>
<accession>A0A1U8LTH5</accession>
<evidence type="ECO:0000313" key="8">
    <source>
        <dbReference type="RefSeq" id="XP_016716530.2"/>
    </source>
</evidence>
<dbReference type="KEGG" id="ghi:107929573"/>
<dbReference type="PROSITE" id="PS00486">
    <property type="entry name" value="DNA_MISMATCH_REPAIR_2"/>
    <property type="match status" value="1"/>
</dbReference>
<dbReference type="SMART" id="SM00534">
    <property type="entry name" value="MUTSac"/>
    <property type="match status" value="1"/>
</dbReference>
<dbReference type="GO" id="GO:0019843">
    <property type="term" value="F:rRNA binding"/>
    <property type="evidence" value="ECO:0007669"/>
    <property type="project" value="UniProtKB-KW"/>
</dbReference>
<reference evidence="7 8" key="2">
    <citation type="submission" date="2025-05" db="UniProtKB">
        <authorList>
            <consortium name="RefSeq"/>
        </authorList>
    </citation>
    <scope>IDENTIFICATION</scope>
</reference>
<dbReference type="GeneID" id="107929573"/>
<keyword evidence="7 8" id="KW-0378">Hydrolase</keyword>
<dbReference type="Pfam" id="PF20297">
    <property type="entry name" value="MSSS"/>
    <property type="match status" value="1"/>
</dbReference>
<evidence type="ECO:0000256" key="3">
    <source>
        <dbReference type="ARBA" id="ARBA00023125"/>
    </source>
</evidence>
<dbReference type="PANTHER" id="PTHR48466:SF2">
    <property type="entry name" value="OS10G0509000 PROTEIN"/>
    <property type="match status" value="1"/>
</dbReference>
<sequence>MSMPVPLFAAVGTIHGCPINIIRRRNAYFKVSSSMDHHNLSKVKSNSLRVLEWDKLCHSVASFARTSLGRQATKAQLWSLDQTFQESLSLLQETNAAILMHNHDSFILDLTSVDLALVESAIKHARRGLPLDANEAMALLSLLQFVEALQLSLKAAIKQDSDWYKQFMPLSQMITQLVVNRSIIKLIQQVIDEDGSVKDSASSALKKARDQVRTLERKLHQLMDKLIRNETKEAALMVASSVDGRWCISSGTDQPTGFKGLLLSSGSGSIIEPLAAVPLNDELQQARVLVAKAEADVLLMVTEKIQMDLDDIEKSLRTAIQLDMIYARATYSLSYGGTYPNIFLPEDIDGPLMAEPYRSKEKNSQASNPKKEWIFYLPKAYHPLLLQQHREKLSTARKNVRSAAAEKKNAGREYGCERRGRNRSFILAKAGSVSKGLFSWFQVRALEEAPPVPVDFFISQKTRVLVITGPNTGGKTICLKTIGLAAMMAKSGLHVLSSESAKVPWFDCVFADIGDEQSLSQSLSTFSGHLKQISEIQLQSTRRSLVLLDEVGAGTNPLEGAALGMSLLESFARSGALLTIATTHHGELKTLKYSNDAFENACMEFDEENFKPTYKILWGVPGRSNAINIAERLGVPSTIVDNARELYGAASAEIDEVIMDMETYKQKFQELIKECRHYLTMSRDLHEKLLVSRRKLQDLGAQQRYKKMRELSEAAAVARSTLHKKVRQLRTSTMKQSQLSKASKRKLANNYKHATAVENEPQGTNMSSSSIQVIKQPQSEKITELPKVGDTVHVSSLGKRATVLKVDTSKEEIVVQAGIMKLKLKATDVQR</sequence>
<dbReference type="Gene3D" id="3.40.50.300">
    <property type="entry name" value="P-loop containing nucleotide triphosphate hydrolases"/>
    <property type="match status" value="1"/>
</dbReference>
<keyword evidence="7 8" id="KW-0255">Endonuclease</keyword>
<dbReference type="GO" id="GO:0003690">
    <property type="term" value="F:double-stranded DNA binding"/>
    <property type="evidence" value="ECO:0000318"/>
    <property type="project" value="GO_Central"/>
</dbReference>
<dbReference type="GO" id="GO:0140664">
    <property type="term" value="F:ATP-dependent DNA damage sensor activity"/>
    <property type="evidence" value="ECO:0007669"/>
    <property type="project" value="InterPro"/>
</dbReference>
<dbReference type="Pfam" id="PF00488">
    <property type="entry name" value="MutS_V"/>
    <property type="match status" value="1"/>
</dbReference>
<evidence type="ECO:0000313" key="6">
    <source>
        <dbReference type="Proteomes" id="UP000818029"/>
    </source>
</evidence>
<feature type="domain" description="DNA mismatch repair proteins mutS family" evidence="5">
    <location>
        <begin position="544"/>
        <end position="560"/>
    </location>
</feature>
<keyword evidence="1" id="KW-0547">Nucleotide-binding</keyword>
<dbReference type="RefSeq" id="XP_016716530.2">
    <property type="nucleotide sequence ID" value="XM_016861041.2"/>
</dbReference>
<protein>
    <submittedName>
        <fullName evidence="7 8">Endonuclease MutS2 isoform X1</fullName>
    </submittedName>
</protein>
<dbReference type="Proteomes" id="UP000818029">
    <property type="component" value="Chromosome A12"/>
</dbReference>
<dbReference type="InterPro" id="IPR036187">
    <property type="entry name" value="DNA_mismatch_repair_MutS_sf"/>
</dbReference>
<evidence type="ECO:0000313" key="7">
    <source>
        <dbReference type="RefSeq" id="XP_016716529.2"/>
    </source>
</evidence>
<dbReference type="SUPFAM" id="SSF52540">
    <property type="entry name" value="P-loop containing nucleoside triphosphate hydrolases"/>
    <property type="match status" value="1"/>
</dbReference>
<dbReference type="NCBIfam" id="TIGR01069">
    <property type="entry name" value="mutS2"/>
    <property type="match status" value="1"/>
</dbReference>
<keyword evidence="6" id="KW-1185">Reference proteome</keyword>
<feature type="coiled-coil region" evidence="4">
    <location>
        <begin position="198"/>
        <end position="232"/>
    </location>
</feature>
<dbReference type="GO" id="GO:0045910">
    <property type="term" value="P:negative regulation of DNA recombination"/>
    <property type="evidence" value="ECO:0007669"/>
    <property type="project" value="InterPro"/>
</dbReference>
<evidence type="ECO:0000256" key="2">
    <source>
        <dbReference type="ARBA" id="ARBA00022840"/>
    </source>
</evidence>
<proteinExistence type="predicted"/>
<dbReference type="InterPro" id="IPR000432">
    <property type="entry name" value="DNA_mismatch_repair_MutS_C"/>
</dbReference>
<organism evidence="6 7">
    <name type="scientific">Gossypium hirsutum</name>
    <name type="common">Upland cotton</name>
    <name type="synonym">Gossypium mexicanum</name>
    <dbReference type="NCBI Taxonomy" id="3635"/>
    <lineage>
        <taxon>Eukaryota</taxon>
        <taxon>Viridiplantae</taxon>
        <taxon>Streptophyta</taxon>
        <taxon>Embryophyta</taxon>
        <taxon>Tracheophyta</taxon>
        <taxon>Spermatophyta</taxon>
        <taxon>Magnoliopsida</taxon>
        <taxon>eudicotyledons</taxon>
        <taxon>Gunneridae</taxon>
        <taxon>Pentapetalae</taxon>
        <taxon>rosids</taxon>
        <taxon>malvids</taxon>
        <taxon>Malvales</taxon>
        <taxon>Malvaceae</taxon>
        <taxon>Malvoideae</taxon>
        <taxon>Gossypium</taxon>
    </lineage>
</organism>
<dbReference type="InterPro" id="IPR046893">
    <property type="entry name" value="MSSS"/>
</dbReference>
<dbReference type="SMART" id="SM00533">
    <property type="entry name" value="MUTSd"/>
    <property type="match status" value="1"/>
</dbReference>
<dbReference type="SUPFAM" id="SSF48334">
    <property type="entry name" value="DNA repair protein MutS, domain III"/>
    <property type="match status" value="1"/>
</dbReference>
<name>A0A1U8LTH5_GOSHI</name>
<dbReference type="PaxDb" id="3635-A0A1U8LTH5"/>
<gene>
    <name evidence="7 8" type="primary">LOC107929573</name>
</gene>
<dbReference type="GO" id="GO:0006298">
    <property type="term" value="P:mismatch repair"/>
    <property type="evidence" value="ECO:0007669"/>
    <property type="project" value="InterPro"/>
</dbReference>
<keyword evidence="7 8" id="KW-0540">Nuclease</keyword>